<feature type="non-terminal residue" evidence="2">
    <location>
        <position position="381"/>
    </location>
</feature>
<keyword evidence="3" id="KW-1185">Reference proteome</keyword>
<comment type="caution">
    <text evidence="2">The sequence shown here is derived from an EMBL/GenBank/DDBJ whole genome shotgun (WGS) entry which is preliminary data.</text>
</comment>
<feature type="compositionally biased region" description="Low complexity" evidence="1">
    <location>
        <begin position="226"/>
        <end position="238"/>
    </location>
</feature>
<evidence type="ECO:0000313" key="2">
    <source>
        <dbReference type="EMBL" id="GCA63923.1"/>
    </source>
</evidence>
<evidence type="ECO:0000256" key="1">
    <source>
        <dbReference type="SAM" id="MobiDB-lite"/>
    </source>
</evidence>
<reference evidence="2 3" key="1">
    <citation type="journal article" date="2018" name="PLoS ONE">
        <title>The draft genome of Kipferlia bialata reveals reductive genome evolution in fornicate parasites.</title>
        <authorList>
            <person name="Tanifuji G."/>
            <person name="Takabayashi S."/>
            <person name="Kume K."/>
            <person name="Takagi M."/>
            <person name="Nakayama T."/>
            <person name="Kamikawa R."/>
            <person name="Inagaki Y."/>
            <person name="Hashimoto T."/>
        </authorList>
    </citation>
    <scope>NUCLEOTIDE SEQUENCE [LARGE SCALE GENOMIC DNA]</scope>
    <source>
        <strain evidence="2">NY0173</strain>
    </source>
</reference>
<name>A0A391P0E3_9EUKA</name>
<feature type="region of interest" description="Disordered" evidence="1">
    <location>
        <begin position="349"/>
        <end position="381"/>
    </location>
</feature>
<evidence type="ECO:0000313" key="3">
    <source>
        <dbReference type="Proteomes" id="UP000265618"/>
    </source>
</evidence>
<sequence>LLGLPQPPESINAPPYVRSLALASVGIPDHQAPAPLLVMENGKVVHSHTHPQPNVRPHYKLPPRTEVPLLPRPMTMVMPSTAMGGAIGSVMGNLASLGNLGSIGVKVEGVPYGAPVAASVATAAGTAPSGVSGASSASSASGADYHTMAQSMVARVQREREREREMAQAMVANAARGTLQGQLGSTVGTGERERVGVKTEPAGFGPVIPPLAKRVQGVLPATSLPASSTNASGTTSGALPPISLPMPPVRSISRGPPSAATTHNAVPSASGVGVSAPNLIAESHAATTATSQTVSRATVGASVSGSAGDVPMPPLPPGPPASSTVGSVGTGGTVGSVGAVGNIGATTVAPTGAPSAPPAVQQMHQAQAAHVAPSAAQQMQQ</sequence>
<dbReference type="AlphaFoldDB" id="A0A391P0E3"/>
<proteinExistence type="predicted"/>
<feature type="region of interest" description="Disordered" evidence="1">
    <location>
        <begin position="300"/>
        <end position="327"/>
    </location>
</feature>
<gene>
    <name evidence="2" type="ORF">KIPB_012475</name>
</gene>
<feature type="compositionally biased region" description="Pro residues" evidence="1">
    <location>
        <begin position="311"/>
        <end position="320"/>
    </location>
</feature>
<feature type="non-terminal residue" evidence="2">
    <location>
        <position position="1"/>
    </location>
</feature>
<protein>
    <submittedName>
        <fullName evidence="2">Uncharacterized protein</fullName>
    </submittedName>
</protein>
<feature type="compositionally biased region" description="Low complexity" evidence="1">
    <location>
        <begin position="358"/>
        <end position="381"/>
    </location>
</feature>
<accession>A0A391P0E3</accession>
<dbReference type="Proteomes" id="UP000265618">
    <property type="component" value="Unassembled WGS sequence"/>
</dbReference>
<dbReference type="EMBL" id="BDIP01005529">
    <property type="protein sequence ID" value="GCA63923.1"/>
    <property type="molecule type" value="Genomic_DNA"/>
</dbReference>
<feature type="region of interest" description="Disordered" evidence="1">
    <location>
        <begin position="224"/>
        <end position="243"/>
    </location>
</feature>
<organism evidence="2 3">
    <name type="scientific">Kipferlia bialata</name>
    <dbReference type="NCBI Taxonomy" id="797122"/>
    <lineage>
        <taxon>Eukaryota</taxon>
        <taxon>Metamonada</taxon>
        <taxon>Carpediemonas-like organisms</taxon>
        <taxon>Kipferlia</taxon>
    </lineage>
</organism>